<evidence type="ECO:0000313" key="1">
    <source>
        <dbReference type="EMBL" id="KAK0601120.1"/>
    </source>
</evidence>
<reference evidence="1" key="1">
    <citation type="journal article" date="2022" name="Plant J.">
        <title>Strategies of tolerance reflected in two North American maple genomes.</title>
        <authorList>
            <person name="McEvoy S.L."/>
            <person name="Sezen U.U."/>
            <person name="Trouern-Trend A."/>
            <person name="McMahon S.M."/>
            <person name="Schaberg P.G."/>
            <person name="Yang J."/>
            <person name="Wegrzyn J.L."/>
            <person name="Swenson N.G."/>
        </authorList>
    </citation>
    <scope>NUCLEOTIDE SEQUENCE</scope>
    <source>
        <strain evidence="1">NS2018</strain>
    </source>
</reference>
<dbReference type="InterPro" id="IPR042160">
    <property type="entry name" value="HD-Zip_IV"/>
</dbReference>
<sequence length="67" mass="7684">MENEKLRADNMRYREALGNPSCPNCGRPTAVGKLTFDELHLILENAFLRDEIDRFSAIVAKYVGNLW</sequence>
<protein>
    <submittedName>
        <fullName evidence="1">Uncharacterized protein</fullName>
    </submittedName>
</protein>
<dbReference type="PANTHER" id="PTHR45654:SF93">
    <property type="entry name" value="HOMEOBOX-LEUCINE ZIPPER PROTEIN HDG2-RELATED"/>
    <property type="match status" value="1"/>
</dbReference>
<keyword evidence="2" id="KW-1185">Reference proteome</keyword>
<dbReference type="EMBL" id="JAUESC010000003">
    <property type="protein sequence ID" value="KAK0601120.1"/>
    <property type="molecule type" value="Genomic_DNA"/>
</dbReference>
<organism evidence="1 2">
    <name type="scientific">Acer saccharum</name>
    <name type="common">Sugar maple</name>
    <dbReference type="NCBI Taxonomy" id="4024"/>
    <lineage>
        <taxon>Eukaryota</taxon>
        <taxon>Viridiplantae</taxon>
        <taxon>Streptophyta</taxon>
        <taxon>Embryophyta</taxon>
        <taxon>Tracheophyta</taxon>
        <taxon>Spermatophyta</taxon>
        <taxon>Magnoliopsida</taxon>
        <taxon>eudicotyledons</taxon>
        <taxon>Gunneridae</taxon>
        <taxon>Pentapetalae</taxon>
        <taxon>rosids</taxon>
        <taxon>malvids</taxon>
        <taxon>Sapindales</taxon>
        <taxon>Sapindaceae</taxon>
        <taxon>Hippocastanoideae</taxon>
        <taxon>Acereae</taxon>
        <taxon>Acer</taxon>
    </lineage>
</organism>
<dbReference type="AlphaFoldDB" id="A0AA39W278"/>
<accession>A0AA39W278</accession>
<proteinExistence type="predicted"/>
<dbReference type="PANTHER" id="PTHR45654">
    <property type="entry name" value="HOMEOBOX-LEUCINE ZIPPER PROTEIN MERISTEM L1"/>
    <property type="match status" value="1"/>
</dbReference>
<evidence type="ECO:0000313" key="2">
    <source>
        <dbReference type="Proteomes" id="UP001168877"/>
    </source>
</evidence>
<dbReference type="Proteomes" id="UP001168877">
    <property type="component" value="Unassembled WGS sequence"/>
</dbReference>
<comment type="caution">
    <text evidence="1">The sequence shown here is derived from an EMBL/GenBank/DDBJ whole genome shotgun (WGS) entry which is preliminary data.</text>
</comment>
<name>A0AA39W278_ACESA</name>
<gene>
    <name evidence="1" type="ORF">LWI29_021382</name>
</gene>
<reference evidence="1" key="2">
    <citation type="submission" date="2023-06" db="EMBL/GenBank/DDBJ databases">
        <authorList>
            <person name="Swenson N.G."/>
            <person name="Wegrzyn J.L."/>
            <person name="Mcevoy S.L."/>
        </authorList>
    </citation>
    <scope>NUCLEOTIDE SEQUENCE</scope>
    <source>
        <strain evidence="1">NS2018</strain>
        <tissue evidence="1">Leaf</tissue>
    </source>
</reference>